<sequence length="229" mass="26502">MTPPNSNQNIKVWDWSIRVFHWSLPLLIFLLWFSQDQGEMARHFLFGQILLAVLVYRIIWGFIGTPYARFKHFLYGPKAFLAYFKHFFSSTKPRYLSHNPMGGFMVLVLMGGVIFQLVTGLYTTDDIFTFGPLYETVSRSTSAWMSRWHYLFFDVLLVLIGLHLLAILLYKIRGEGLVKAMFSGKKPAAEENQDQLPAEAMQSFPWLRFVLAVAITSLVVFVVFHINYA</sequence>
<dbReference type="Pfam" id="PF01292">
    <property type="entry name" value="Ni_hydr_CYTB"/>
    <property type="match status" value="1"/>
</dbReference>
<keyword evidence="9" id="KW-1185">Reference proteome</keyword>
<comment type="subcellular location">
    <subcellularLocation>
        <location evidence="1">Cell membrane</location>
        <topology evidence="1">Multi-pass membrane protein</topology>
    </subcellularLocation>
</comment>
<dbReference type="EMBL" id="BSOR01000041">
    <property type="protein sequence ID" value="GLR64996.1"/>
    <property type="molecule type" value="Genomic_DNA"/>
</dbReference>
<name>A0ABQ6A256_9GAMM</name>
<feature type="domain" description="Cytochrome b561 bacterial/Ni-hydrogenase" evidence="7">
    <location>
        <begin position="12"/>
        <end position="184"/>
    </location>
</feature>
<dbReference type="Gene3D" id="1.20.950.20">
    <property type="entry name" value="Transmembrane di-heme cytochromes, Chain C"/>
    <property type="match status" value="1"/>
</dbReference>
<reference evidence="9" key="1">
    <citation type="journal article" date="2019" name="Int. J. Syst. Evol. Microbiol.">
        <title>The Global Catalogue of Microorganisms (GCM) 10K type strain sequencing project: providing services to taxonomists for standard genome sequencing and annotation.</title>
        <authorList>
            <consortium name="The Broad Institute Genomics Platform"/>
            <consortium name="The Broad Institute Genome Sequencing Center for Infectious Disease"/>
            <person name="Wu L."/>
            <person name="Ma J."/>
        </authorList>
    </citation>
    <scope>NUCLEOTIDE SEQUENCE [LARGE SCALE GENOMIC DNA]</scope>
    <source>
        <strain evidence="9">NBRC 100033</strain>
    </source>
</reference>
<evidence type="ECO:0000256" key="3">
    <source>
        <dbReference type="ARBA" id="ARBA00022692"/>
    </source>
</evidence>
<dbReference type="PANTHER" id="PTHR30485">
    <property type="entry name" value="NI/FE-HYDROGENASE 1 B-TYPE CYTOCHROME SUBUNIT"/>
    <property type="match status" value="1"/>
</dbReference>
<proteinExistence type="predicted"/>
<dbReference type="Proteomes" id="UP001156682">
    <property type="component" value="Unassembled WGS sequence"/>
</dbReference>
<feature type="transmembrane region" description="Helical" evidence="6">
    <location>
        <begin position="12"/>
        <end position="33"/>
    </location>
</feature>
<evidence type="ECO:0000259" key="7">
    <source>
        <dbReference type="Pfam" id="PF01292"/>
    </source>
</evidence>
<accession>A0ABQ6A256</accession>
<evidence type="ECO:0000256" key="2">
    <source>
        <dbReference type="ARBA" id="ARBA00022475"/>
    </source>
</evidence>
<keyword evidence="4 6" id="KW-1133">Transmembrane helix</keyword>
<dbReference type="InterPro" id="IPR016174">
    <property type="entry name" value="Di-haem_cyt_TM"/>
</dbReference>
<keyword evidence="3 6" id="KW-0812">Transmembrane</keyword>
<organism evidence="8 9">
    <name type="scientific">Marinospirillum insulare</name>
    <dbReference type="NCBI Taxonomy" id="217169"/>
    <lineage>
        <taxon>Bacteria</taxon>
        <taxon>Pseudomonadati</taxon>
        <taxon>Pseudomonadota</taxon>
        <taxon>Gammaproteobacteria</taxon>
        <taxon>Oceanospirillales</taxon>
        <taxon>Oceanospirillaceae</taxon>
        <taxon>Marinospirillum</taxon>
    </lineage>
</organism>
<dbReference type="RefSeq" id="WP_027851464.1">
    <property type="nucleotide sequence ID" value="NZ_BSOR01000041.1"/>
</dbReference>
<evidence type="ECO:0000313" key="8">
    <source>
        <dbReference type="EMBL" id="GLR64996.1"/>
    </source>
</evidence>
<gene>
    <name evidence="8" type="ORF">GCM10007878_24340</name>
</gene>
<feature type="transmembrane region" description="Helical" evidence="6">
    <location>
        <begin position="45"/>
        <end position="63"/>
    </location>
</feature>
<dbReference type="InterPro" id="IPR051542">
    <property type="entry name" value="Hydrogenase_cytochrome"/>
</dbReference>
<evidence type="ECO:0000256" key="5">
    <source>
        <dbReference type="ARBA" id="ARBA00023136"/>
    </source>
</evidence>
<dbReference type="InterPro" id="IPR011577">
    <property type="entry name" value="Cyt_b561_bac/Ni-Hgenase"/>
</dbReference>
<feature type="transmembrane region" description="Helical" evidence="6">
    <location>
        <begin position="148"/>
        <end position="170"/>
    </location>
</feature>
<evidence type="ECO:0000256" key="6">
    <source>
        <dbReference type="SAM" id="Phobius"/>
    </source>
</evidence>
<evidence type="ECO:0000313" key="9">
    <source>
        <dbReference type="Proteomes" id="UP001156682"/>
    </source>
</evidence>
<feature type="transmembrane region" description="Helical" evidence="6">
    <location>
        <begin position="206"/>
        <end position="226"/>
    </location>
</feature>
<evidence type="ECO:0000256" key="1">
    <source>
        <dbReference type="ARBA" id="ARBA00004651"/>
    </source>
</evidence>
<dbReference type="PANTHER" id="PTHR30485:SF2">
    <property type="entry name" value="BLL0597 PROTEIN"/>
    <property type="match status" value="1"/>
</dbReference>
<comment type="caution">
    <text evidence="8">The sequence shown here is derived from an EMBL/GenBank/DDBJ whole genome shotgun (WGS) entry which is preliminary data.</text>
</comment>
<keyword evidence="2" id="KW-1003">Cell membrane</keyword>
<protein>
    <submittedName>
        <fullName evidence="8">Cytochrome b561</fullName>
    </submittedName>
</protein>
<evidence type="ECO:0000256" key="4">
    <source>
        <dbReference type="ARBA" id="ARBA00022989"/>
    </source>
</evidence>
<dbReference type="SUPFAM" id="SSF81342">
    <property type="entry name" value="Transmembrane di-heme cytochromes"/>
    <property type="match status" value="1"/>
</dbReference>
<keyword evidence="5 6" id="KW-0472">Membrane</keyword>
<feature type="transmembrane region" description="Helical" evidence="6">
    <location>
        <begin position="102"/>
        <end position="122"/>
    </location>
</feature>